<reference evidence="6" key="2">
    <citation type="submission" date="2020-11" db="EMBL/GenBank/DDBJ databases">
        <authorList>
            <person name="McCartney M.A."/>
            <person name="Auch B."/>
            <person name="Kono T."/>
            <person name="Mallez S."/>
            <person name="Becker A."/>
            <person name="Gohl D.M."/>
            <person name="Silverstein K.A.T."/>
            <person name="Koren S."/>
            <person name="Bechman K.B."/>
            <person name="Herman A."/>
            <person name="Abrahante J.E."/>
            <person name="Garbe J."/>
        </authorList>
    </citation>
    <scope>NUCLEOTIDE SEQUENCE</scope>
    <source>
        <strain evidence="6">Duluth1</strain>
        <tissue evidence="6">Whole animal</tissue>
    </source>
</reference>
<keyword evidence="3 4" id="KW-0732">Signal</keyword>
<organism evidence="6 7">
    <name type="scientific">Dreissena polymorpha</name>
    <name type="common">Zebra mussel</name>
    <name type="synonym">Mytilus polymorpha</name>
    <dbReference type="NCBI Taxonomy" id="45954"/>
    <lineage>
        <taxon>Eukaryota</taxon>
        <taxon>Metazoa</taxon>
        <taxon>Spiralia</taxon>
        <taxon>Lophotrochozoa</taxon>
        <taxon>Mollusca</taxon>
        <taxon>Bivalvia</taxon>
        <taxon>Autobranchia</taxon>
        <taxon>Heteroconchia</taxon>
        <taxon>Euheterodonta</taxon>
        <taxon>Imparidentia</taxon>
        <taxon>Neoheterodontei</taxon>
        <taxon>Myida</taxon>
        <taxon>Dreissenoidea</taxon>
        <taxon>Dreissenidae</taxon>
        <taxon>Dreissena</taxon>
    </lineage>
</organism>
<keyword evidence="2" id="KW-0964">Secreted</keyword>
<evidence type="ECO:0000313" key="6">
    <source>
        <dbReference type="EMBL" id="KAH3753627.1"/>
    </source>
</evidence>
<proteinExistence type="predicted"/>
<dbReference type="PROSITE" id="PS50871">
    <property type="entry name" value="C1Q"/>
    <property type="match status" value="1"/>
</dbReference>
<evidence type="ECO:0000259" key="5">
    <source>
        <dbReference type="PROSITE" id="PS50871"/>
    </source>
</evidence>
<evidence type="ECO:0000256" key="1">
    <source>
        <dbReference type="ARBA" id="ARBA00004613"/>
    </source>
</evidence>
<dbReference type="Proteomes" id="UP000828390">
    <property type="component" value="Unassembled WGS sequence"/>
</dbReference>
<dbReference type="InterPro" id="IPR050822">
    <property type="entry name" value="Cerebellin_Synaptic_Org"/>
</dbReference>
<keyword evidence="7" id="KW-1185">Reference proteome</keyword>
<dbReference type="InterPro" id="IPR008983">
    <property type="entry name" value="Tumour_necrosis_fac-like_dom"/>
</dbReference>
<feature type="signal peptide" evidence="4">
    <location>
        <begin position="1"/>
        <end position="18"/>
    </location>
</feature>
<dbReference type="InterPro" id="IPR001073">
    <property type="entry name" value="C1q_dom"/>
</dbReference>
<accession>A0A9D4IB68</accession>
<evidence type="ECO:0000256" key="3">
    <source>
        <dbReference type="ARBA" id="ARBA00022729"/>
    </source>
</evidence>
<dbReference type="AlphaFoldDB" id="A0A9D4IB68"/>
<dbReference type="PANTHER" id="PTHR22923">
    <property type="entry name" value="CEREBELLIN-RELATED"/>
    <property type="match status" value="1"/>
</dbReference>
<evidence type="ECO:0000313" key="7">
    <source>
        <dbReference type="Proteomes" id="UP000828390"/>
    </source>
</evidence>
<reference evidence="6" key="1">
    <citation type="journal article" date="2019" name="bioRxiv">
        <title>The Genome of the Zebra Mussel, Dreissena polymorpha: A Resource for Invasive Species Research.</title>
        <authorList>
            <person name="McCartney M.A."/>
            <person name="Auch B."/>
            <person name="Kono T."/>
            <person name="Mallez S."/>
            <person name="Zhang Y."/>
            <person name="Obille A."/>
            <person name="Becker A."/>
            <person name="Abrahante J.E."/>
            <person name="Garbe J."/>
            <person name="Badalamenti J.P."/>
            <person name="Herman A."/>
            <person name="Mangelson H."/>
            <person name="Liachko I."/>
            <person name="Sullivan S."/>
            <person name="Sone E.D."/>
            <person name="Koren S."/>
            <person name="Silverstein K.A.T."/>
            <person name="Beckman K.B."/>
            <person name="Gohl D.M."/>
        </authorList>
    </citation>
    <scope>NUCLEOTIDE SEQUENCE</scope>
    <source>
        <strain evidence="6">Duluth1</strain>
        <tissue evidence="6">Whole animal</tissue>
    </source>
</reference>
<dbReference type="GO" id="GO:0005576">
    <property type="term" value="C:extracellular region"/>
    <property type="evidence" value="ECO:0007669"/>
    <property type="project" value="UniProtKB-SubCell"/>
</dbReference>
<protein>
    <recommendedName>
        <fullName evidence="5">C1q domain-containing protein</fullName>
    </recommendedName>
</protein>
<dbReference type="Gene3D" id="2.60.120.40">
    <property type="match status" value="1"/>
</dbReference>
<dbReference type="PRINTS" id="PR00007">
    <property type="entry name" value="COMPLEMNTC1Q"/>
</dbReference>
<evidence type="ECO:0000256" key="2">
    <source>
        <dbReference type="ARBA" id="ARBA00022525"/>
    </source>
</evidence>
<dbReference type="PANTHER" id="PTHR22923:SF116">
    <property type="entry name" value="C1Q DOMAIN-CONTAINING PROTEIN"/>
    <property type="match status" value="1"/>
</dbReference>
<name>A0A9D4IB68_DREPO</name>
<dbReference type="EMBL" id="JAIWYP010000010">
    <property type="protein sequence ID" value="KAH3753627.1"/>
    <property type="molecule type" value="Genomic_DNA"/>
</dbReference>
<comment type="caution">
    <text evidence="6">The sequence shown here is derived from an EMBL/GenBank/DDBJ whole genome shotgun (WGS) entry which is preliminary data.</text>
</comment>
<evidence type="ECO:0000256" key="4">
    <source>
        <dbReference type="SAM" id="SignalP"/>
    </source>
</evidence>
<dbReference type="SUPFAM" id="SSF49842">
    <property type="entry name" value="TNF-like"/>
    <property type="match status" value="1"/>
</dbReference>
<dbReference type="Pfam" id="PF00386">
    <property type="entry name" value="C1q"/>
    <property type="match status" value="1"/>
</dbReference>
<comment type="subcellular location">
    <subcellularLocation>
        <location evidence="1">Secreted</location>
    </subcellularLocation>
</comment>
<feature type="domain" description="C1q" evidence="5">
    <location>
        <begin position="77"/>
        <end position="212"/>
    </location>
</feature>
<dbReference type="SMART" id="SM00110">
    <property type="entry name" value="C1Q"/>
    <property type="match status" value="1"/>
</dbReference>
<dbReference type="OrthoDB" id="6154955at2759"/>
<gene>
    <name evidence="6" type="ORF">DPMN_188267</name>
</gene>
<sequence length="212" mass="22748">MNTLVCMTLCLHVLAVMGRPAMEKRAMGQPAMGQPSMGKPAIVQPATSLSNPLVTLQTLEAEVNALKKKDGSCENCRNSATVAFTAILDFPVVSIRPGHHIKFGNVVLNKGGAYNPSTGVFTAPVTGLYLFAATVLHRPEEKSFDAAIVHGVGYNDKKVAILHGAEKMWDEGSQTVIIQVNKGEQVWIRNDNTYNSLITGIGYSSFAGYLLG</sequence>
<feature type="chain" id="PRO_5038593676" description="C1q domain-containing protein" evidence="4">
    <location>
        <begin position="19"/>
        <end position="212"/>
    </location>
</feature>